<dbReference type="PROSITE" id="PS51257">
    <property type="entry name" value="PROKAR_LIPOPROTEIN"/>
    <property type="match status" value="1"/>
</dbReference>
<dbReference type="SUPFAM" id="SSF53474">
    <property type="entry name" value="alpha/beta-Hydrolases"/>
    <property type="match status" value="1"/>
</dbReference>
<dbReference type="Gene3D" id="3.40.50.1820">
    <property type="entry name" value="alpha/beta hydrolase"/>
    <property type="match status" value="1"/>
</dbReference>
<organism evidence="1 2">
    <name type="scientific">Pseudomonas lundensis</name>
    <dbReference type="NCBI Taxonomy" id="86185"/>
    <lineage>
        <taxon>Bacteria</taxon>
        <taxon>Pseudomonadati</taxon>
        <taxon>Pseudomonadota</taxon>
        <taxon>Gammaproteobacteria</taxon>
        <taxon>Pseudomonadales</taxon>
        <taxon>Pseudomonadaceae</taxon>
        <taxon>Pseudomonas</taxon>
    </lineage>
</organism>
<evidence type="ECO:0008006" key="3">
    <source>
        <dbReference type="Google" id="ProtNLM"/>
    </source>
</evidence>
<name>A0AAX2HE02_9PSED</name>
<accession>A0AAX2HE02</accession>
<dbReference type="Proteomes" id="UP000219564">
    <property type="component" value="Unassembled WGS sequence"/>
</dbReference>
<dbReference type="AlphaFoldDB" id="A0AAX2HE02"/>
<protein>
    <recommendedName>
        <fullName evidence="3">Alpha/beta hydrolase</fullName>
    </recommendedName>
</protein>
<dbReference type="EMBL" id="OBKZ01000054">
    <property type="protein sequence ID" value="SOB55153.1"/>
    <property type="molecule type" value="Genomic_DNA"/>
</dbReference>
<evidence type="ECO:0000313" key="2">
    <source>
        <dbReference type="Proteomes" id="UP000219564"/>
    </source>
</evidence>
<reference evidence="1 2" key="1">
    <citation type="submission" date="2017-08" db="EMBL/GenBank/DDBJ databases">
        <authorList>
            <person name="Chaillou S."/>
        </authorList>
    </citation>
    <scope>NUCLEOTIDE SEQUENCE [LARGE SCALE GENOMIC DNA]</scope>
    <source>
        <strain evidence="1 2">MFPA15A1205</strain>
    </source>
</reference>
<dbReference type="InterPro" id="IPR029058">
    <property type="entry name" value="AB_hydrolase_fold"/>
</dbReference>
<evidence type="ECO:0000313" key="1">
    <source>
        <dbReference type="EMBL" id="SOB55153.1"/>
    </source>
</evidence>
<proteinExistence type="predicted"/>
<sequence>MKPSGPHPRSRVGVWPWGMALCISALLGGCQTPLQALQEQASRHQQRLEVIHTPHFPLMVALPSSAPVSSRIRVYLEGDGHAWATSRQPSLDPSPHDLMMARLAFSDPVPSVYLARPCQFVSARACTPVMWTDRRFSPEVLSSLDQALDQIKARLGNQAFELVGYSGGAALALLLASQREDVAQVQTLAGNLSPRQWVALQQLSPLTGSLDPLDRRQRLTQIVQRHFVGSDDRIVPPQLLARYRDALGTAHCLQAIVVPGARHGSGLEQAWRRWRDQPITCQP</sequence>
<comment type="caution">
    <text evidence="1">The sequence shown here is derived from an EMBL/GenBank/DDBJ whole genome shotgun (WGS) entry which is preliminary data.</text>
</comment>
<dbReference type="RefSeq" id="WP_257016872.1">
    <property type="nucleotide sequence ID" value="NZ_OBKZ01000054.1"/>
</dbReference>
<gene>
    <name evidence="1" type="ORF">PLUA15_70102</name>
</gene>